<protein>
    <submittedName>
        <fullName evidence="3">Insertion sequence IS4 transposase InsG</fullName>
    </submittedName>
</protein>
<dbReference type="Proteomes" id="UP000377595">
    <property type="component" value="Unassembled WGS sequence"/>
</dbReference>
<dbReference type="GO" id="GO:0003677">
    <property type="term" value="F:DNA binding"/>
    <property type="evidence" value="ECO:0007669"/>
    <property type="project" value="InterPro"/>
</dbReference>
<dbReference type="AlphaFoldDB" id="A0A5M3XQJ7"/>
<accession>A0A5M3XQJ7</accession>
<proteinExistence type="predicted"/>
<keyword evidence="4" id="KW-1185">Reference proteome</keyword>
<dbReference type="InterPro" id="IPR024473">
    <property type="entry name" value="Transposases_IS4_N"/>
</dbReference>
<dbReference type="InterPro" id="IPR047952">
    <property type="entry name" value="Transpos_IS4"/>
</dbReference>
<dbReference type="PANTHER" id="PTHR37529:SF1">
    <property type="entry name" value="TRANSPOSASE INSG FOR INSERTION SEQUENCE ELEMENT IS4-RELATED"/>
    <property type="match status" value="1"/>
</dbReference>
<dbReference type="InterPro" id="IPR002559">
    <property type="entry name" value="Transposase_11"/>
</dbReference>
<dbReference type="SUPFAM" id="SSF53098">
    <property type="entry name" value="Ribonuclease H-like"/>
    <property type="match status" value="1"/>
</dbReference>
<dbReference type="GO" id="GO:0004803">
    <property type="term" value="F:transposase activity"/>
    <property type="evidence" value="ECO:0007669"/>
    <property type="project" value="InterPro"/>
</dbReference>
<feature type="domain" description="Transposase IS4 N-terminal" evidence="2">
    <location>
        <begin position="9"/>
        <end position="105"/>
    </location>
</feature>
<evidence type="ECO:0000313" key="4">
    <source>
        <dbReference type="Proteomes" id="UP000377595"/>
    </source>
</evidence>
<dbReference type="EMBL" id="BLAF01000037">
    <property type="protein sequence ID" value="GES23046.1"/>
    <property type="molecule type" value="Genomic_DNA"/>
</dbReference>
<dbReference type="PANTHER" id="PTHR37529">
    <property type="entry name" value="TRANSPOSASE INSG FOR INSERTION SEQUENCE ELEMENT IS4-RELATED"/>
    <property type="match status" value="1"/>
</dbReference>
<dbReference type="NCBIfam" id="NF033592">
    <property type="entry name" value="transpos_IS4_1"/>
    <property type="match status" value="1"/>
</dbReference>
<evidence type="ECO:0000313" key="3">
    <source>
        <dbReference type="EMBL" id="GES23046.1"/>
    </source>
</evidence>
<evidence type="ECO:0000259" key="1">
    <source>
        <dbReference type="Pfam" id="PF01609"/>
    </source>
</evidence>
<name>A0A5M3XQJ7_9ACTN</name>
<dbReference type="InterPro" id="IPR012337">
    <property type="entry name" value="RNaseH-like_sf"/>
</dbReference>
<reference evidence="3 4" key="1">
    <citation type="submission" date="2019-10" db="EMBL/GenBank/DDBJ databases">
        <title>Whole genome shotgun sequence of Acrocarpospora pleiomorpha NBRC 16267.</title>
        <authorList>
            <person name="Ichikawa N."/>
            <person name="Kimura A."/>
            <person name="Kitahashi Y."/>
            <person name="Komaki H."/>
            <person name="Oguchi A."/>
        </authorList>
    </citation>
    <scope>NUCLEOTIDE SEQUENCE [LARGE SCALE GENOMIC DNA]</scope>
    <source>
        <strain evidence="3 4">NBRC 16267</strain>
    </source>
</reference>
<comment type="caution">
    <text evidence="3">The sequence shown here is derived from an EMBL/GenBank/DDBJ whole genome shotgun (WGS) entry which is preliminary data.</text>
</comment>
<dbReference type="GO" id="GO:0006313">
    <property type="term" value="P:DNA transposition"/>
    <property type="evidence" value="ECO:0007669"/>
    <property type="project" value="InterPro"/>
</dbReference>
<sequence length="406" mass="44215">MDGRLTDHISLGVLAAAFSRDLIEEVVDATGTREKRSRLLPAHVMVRYVIGLGLLFGQAYEEVMRQMTGTLQRLGSWDRDWKVPSTSAITQARQRLGSAPLKELFHRAAVPVAGLGTQGAWLRRRRLMAIDGTSFDVPDTEANVAAFGKMGSGPKQSAFPKLQVVSLSECGTHAVVAAAMGSCRTGERELATELTGHVDGDMLVTADSGFYSWQLWDHYSASGAALCWRVGASVALPLVRRLPDGSYLALIFAPGTTAKRKAALLAAARAGEQVDEDRARLVRAVEYTVPDRGGPDGELICLITTILDPAELTAAEGAFAYHQRWEHESGLDEIKTHLRGGGGILRSQSPDLVEQEMWGILLAHYAIRELMCRAADEAELDPDRVSFIRTVRVVRRQIDDPAAFSP</sequence>
<dbReference type="Pfam" id="PF13006">
    <property type="entry name" value="Nterm_IS4"/>
    <property type="match status" value="1"/>
</dbReference>
<feature type="domain" description="Transposase IS4-like" evidence="1">
    <location>
        <begin position="125"/>
        <end position="364"/>
    </location>
</feature>
<evidence type="ECO:0000259" key="2">
    <source>
        <dbReference type="Pfam" id="PF13006"/>
    </source>
</evidence>
<gene>
    <name evidence="3" type="ORF">Aple_059450</name>
</gene>
<organism evidence="3 4">
    <name type="scientific">Acrocarpospora pleiomorpha</name>
    <dbReference type="NCBI Taxonomy" id="90975"/>
    <lineage>
        <taxon>Bacteria</taxon>
        <taxon>Bacillati</taxon>
        <taxon>Actinomycetota</taxon>
        <taxon>Actinomycetes</taxon>
        <taxon>Streptosporangiales</taxon>
        <taxon>Streptosporangiaceae</taxon>
        <taxon>Acrocarpospora</taxon>
    </lineage>
</organism>
<dbReference type="Pfam" id="PF01609">
    <property type="entry name" value="DDE_Tnp_1"/>
    <property type="match status" value="1"/>
</dbReference>